<evidence type="ECO:0000313" key="2">
    <source>
        <dbReference type="EMBL" id="MBT0665347.1"/>
    </source>
</evidence>
<proteinExistence type="predicted"/>
<evidence type="ECO:0000256" key="1">
    <source>
        <dbReference type="SAM" id="SignalP"/>
    </source>
</evidence>
<evidence type="ECO:0008006" key="4">
    <source>
        <dbReference type="Google" id="ProtNLM"/>
    </source>
</evidence>
<keyword evidence="3" id="KW-1185">Reference proteome</keyword>
<sequence length="156" mass="17724">MKYFITLLVALLMTVSSITAFARSAYQTDSEASSNAAKAAFEEILDLWRADRYDDLYDRTQHGGKTAKEDFARKLGNATFKPACCWQKMQDVSVHVENDDIAVVRAKVGLEGDGEIQYKTRTYRMVREGDVWRISQSDLFSLAGAKAKKKVYKKHR</sequence>
<reference evidence="2 3" key="1">
    <citation type="submission" date="2021-05" db="EMBL/GenBank/DDBJ databases">
        <title>The draft genome of Geobacter pelophilus DSM 12255.</title>
        <authorList>
            <person name="Xu Z."/>
            <person name="Masuda Y."/>
            <person name="Itoh H."/>
            <person name="Senoo K."/>
        </authorList>
    </citation>
    <scope>NUCLEOTIDE SEQUENCE [LARGE SCALE GENOMIC DNA]</scope>
    <source>
        <strain evidence="2 3">DSM 12255</strain>
    </source>
</reference>
<gene>
    <name evidence="2" type="ORF">KI809_13655</name>
</gene>
<dbReference type="Proteomes" id="UP000811899">
    <property type="component" value="Unassembled WGS sequence"/>
</dbReference>
<dbReference type="EMBL" id="JAHCVJ010000005">
    <property type="protein sequence ID" value="MBT0665347.1"/>
    <property type="molecule type" value="Genomic_DNA"/>
</dbReference>
<dbReference type="AlphaFoldDB" id="A0AAW4LBV4"/>
<dbReference type="SUPFAM" id="SSF54427">
    <property type="entry name" value="NTF2-like"/>
    <property type="match status" value="1"/>
</dbReference>
<keyword evidence="1" id="KW-0732">Signal</keyword>
<feature type="chain" id="PRO_5043722451" description="DUF4440 domain-containing protein" evidence="1">
    <location>
        <begin position="23"/>
        <end position="156"/>
    </location>
</feature>
<feature type="signal peptide" evidence="1">
    <location>
        <begin position="1"/>
        <end position="22"/>
    </location>
</feature>
<protein>
    <recommendedName>
        <fullName evidence="4">DUF4440 domain-containing protein</fullName>
    </recommendedName>
</protein>
<dbReference type="InterPro" id="IPR032710">
    <property type="entry name" value="NTF2-like_dom_sf"/>
</dbReference>
<evidence type="ECO:0000313" key="3">
    <source>
        <dbReference type="Proteomes" id="UP000811899"/>
    </source>
</evidence>
<organism evidence="2 3">
    <name type="scientific">Geoanaerobacter pelophilus</name>
    <dbReference type="NCBI Taxonomy" id="60036"/>
    <lineage>
        <taxon>Bacteria</taxon>
        <taxon>Pseudomonadati</taxon>
        <taxon>Thermodesulfobacteriota</taxon>
        <taxon>Desulfuromonadia</taxon>
        <taxon>Geobacterales</taxon>
        <taxon>Geobacteraceae</taxon>
        <taxon>Geoanaerobacter</taxon>
    </lineage>
</organism>
<dbReference type="RefSeq" id="WP_214172113.1">
    <property type="nucleotide sequence ID" value="NZ_JAHCVJ010000005.1"/>
</dbReference>
<name>A0AAW4LBV4_9BACT</name>
<comment type="caution">
    <text evidence="2">The sequence shown here is derived from an EMBL/GenBank/DDBJ whole genome shotgun (WGS) entry which is preliminary data.</text>
</comment>
<accession>A0AAW4LBV4</accession>